<dbReference type="SMART" id="SM00855">
    <property type="entry name" value="PGAM"/>
    <property type="match status" value="1"/>
</dbReference>
<organism evidence="1 2">
    <name type="scientific">Nocardia cyriacigeorgica</name>
    <dbReference type="NCBI Taxonomy" id="135487"/>
    <lineage>
        <taxon>Bacteria</taxon>
        <taxon>Bacillati</taxon>
        <taxon>Actinomycetota</taxon>
        <taxon>Actinomycetes</taxon>
        <taxon>Mycobacteriales</taxon>
        <taxon>Nocardiaceae</taxon>
        <taxon>Nocardia</taxon>
    </lineage>
</organism>
<gene>
    <name evidence="1" type="ORF">NCTC10797_03760</name>
</gene>
<dbReference type="EMBL" id="LR215973">
    <property type="protein sequence ID" value="VFA99968.1"/>
    <property type="molecule type" value="Genomic_DNA"/>
</dbReference>
<reference evidence="1 2" key="1">
    <citation type="submission" date="2019-02" db="EMBL/GenBank/DDBJ databases">
        <authorList>
            <consortium name="Pathogen Informatics"/>
        </authorList>
    </citation>
    <scope>NUCLEOTIDE SEQUENCE [LARGE SCALE GENOMIC DNA]</scope>
    <source>
        <strain evidence="1 2">3012STDY6756504</strain>
    </source>
</reference>
<dbReference type="PANTHER" id="PTHR48100">
    <property type="entry name" value="BROAD-SPECIFICITY PHOSPHATASE YOR283W-RELATED"/>
    <property type="match status" value="1"/>
</dbReference>
<dbReference type="AlphaFoldDB" id="A0A4U8WDN7"/>
<sequence length="337" mass="34790">MSQPDSEREPTENPADAASVVEAATAKAAAAKAVAETAAADAVVAKAVAETAAAVAAAESDPAAIAEAVAQTTAAETAMAEAVVAEAAAETAAAEAAAAVAAAESAADDQDDEAPVAATQPRIHDGGAAVETIVHVLRHGEVHNPKGILYGRLPGFGLSVAGRAQAGAVARALADHDIAAVIASPLQRAQETAAPIAAQHGLIVRTDENLIEAGNTFEGLRVSVGDGALRKPRHWWKLRDPFTPSWGEPYLQIAHRMLAAVNKARAEATGREAVLVSHQLPVWTLRRFLQGQRLWHDPRQRQCSLASLTSLVYQGDTLVDIVYSEPAGGSDPTVHGA</sequence>
<dbReference type="Gene3D" id="3.40.50.1240">
    <property type="entry name" value="Phosphoglycerate mutase-like"/>
    <property type="match status" value="1"/>
</dbReference>
<dbReference type="CDD" id="cd07067">
    <property type="entry name" value="HP_PGM_like"/>
    <property type="match status" value="1"/>
</dbReference>
<dbReference type="Pfam" id="PF00300">
    <property type="entry name" value="His_Phos_1"/>
    <property type="match status" value="1"/>
</dbReference>
<dbReference type="InterPro" id="IPR029033">
    <property type="entry name" value="His_PPase_superfam"/>
</dbReference>
<accession>A0A4U8WDN7</accession>
<protein>
    <submittedName>
        <fullName evidence="1">Bifunctional RNase H/acid phosphatase</fullName>
    </submittedName>
</protein>
<proteinExistence type="predicted"/>
<dbReference type="GO" id="GO:0005737">
    <property type="term" value="C:cytoplasm"/>
    <property type="evidence" value="ECO:0007669"/>
    <property type="project" value="TreeGrafter"/>
</dbReference>
<dbReference type="SUPFAM" id="SSF53254">
    <property type="entry name" value="Phosphoglycerate mutase-like"/>
    <property type="match status" value="1"/>
</dbReference>
<evidence type="ECO:0000313" key="2">
    <source>
        <dbReference type="Proteomes" id="UP000290439"/>
    </source>
</evidence>
<dbReference type="GO" id="GO:0016791">
    <property type="term" value="F:phosphatase activity"/>
    <property type="evidence" value="ECO:0007669"/>
    <property type="project" value="TreeGrafter"/>
</dbReference>
<evidence type="ECO:0000313" key="1">
    <source>
        <dbReference type="EMBL" id="VFA99968.1"/>
    </source>
</evidence>
<name>A0A4U8WDN7_9NOCA</name>
<dbReference type="Proteomes" id="UP000290439">
    <property type="component" value="Chromosome"/>
</dbReference>
<dbReference type="PANTHER" id="PTHR48100:SF51">
    <property type="entry name" value="PHOSPHOGLYCERATE MUTASE"/>
    <property type="match status" value="1"/>
</dbReference>
<dbReference type="InterPro" id="IPR013078">
    <property type="entry name" value="His_Pase_superF_clade-1"/>
</dbReference>
<dbReference type="InterPro" id="IPR050275">
    <property type="entry name" value="PGM_Phosphatase"/>
</dbReference>